<dbReference type="Proteomes" id="UP000025227">
    <property type="component" value="Unplaced"/>
</dbReference>
<organism evidence="1 2">
    <name type="scientific">Haemonchus contortus</name>
    <name type="common">Barber pole worm</name>
    <dbReference type="NCBI Taxonomy" id="6289"/>
    <lineage>
        <taxon>Eukaryota</taxon>
        <taxon>Metazoa</taxon>
        <taxon>Ecdysozoa</taxon>
        <taxon>Nematoda</taxon>
        <taxon>Chromadorea</taxon>
        <taxon>Rhabditida</taxon>
        <taxon>Rhabditina</taxon>
        <taxon>Rhabditomorpha</taxon>
        <taxon>Strongyloidea</taxon>
        <taxon>Trichostrongylidae</taxon>
        <taxon>Haemonchus</taxon>
    </lineage>
</organism>
<evidence type="ECO:0000313" key="1">
    <source>
        <dbReference type="Proteomes" id="UP000025227"/>
    </source>
</evidence>
<sequence length="81" mass="9154">FQIMGINHRDNLETCQIPCRTSINRCATLIVDRPNQLSGRQLAIHSNRIAERTTDPHGRLWSTSIERELSSRGRNVAANEG</sequence>
<name>A0A7I4XXQ4_HAECO</name>
<dbReference type="OrthoDB" id="10562565at2759"/>
<keyword evidence="1" id="KW-1185">Reference proteome</keyword>
<evidence type="ECO:0000313" key="2">
    <source>
        <dbReference type="WBParaSite" id="HCON_00025520-00001"/>
    </source>
</evidence>
<accession>A0A7I4XXQ4</accession>
<protein>
    <submittedName>
        <fullName evidence="2">Six-hairpin glycosidase</fullName>
    </submittedName>
</protein>
<proteinExistence type="predicted"/>
<dbReference type="WBParaSite" id="HCON_00025520-00001">
    <property type="protein sequence ID" value="HCON_00025520-00001"/>
    <property type="gene ID" value="HCON_00025520"/>
</dbReference>
<dbReference type="AlphaFoldDB" id="A0A7I4XXQ4"/>
<reference evidence="2" key="1">
    <citation type="submission" date="2020-12" db="UniProtKB">
        <authorList>
            <consortium name="WormBaseParasite"/>
        </authorList>
    </citation>
    <scope>IDENTIFICATION</scope>
    <source>
        <strain evidence="2">MHco3</strain>
    </source>
</reference>